<proteinExistence type="inferred from homology"/>
<dbReference type="FunFam" id="3.90.640.10:FF:000007">
    <property type="entry name" value="Actin like 7B"/>
    <property type="match status" value="1"/>
</dbReference>
<protein>
    <submittedName>
        <fullName evidence="8">Actin alpha anomalous</fullName>
    </submittedName>
</protein>
<dbReference type="SUPFAM" id="SSF53067">
    <property type="entry name" value="Actin-like ATPase domain"/>
    <property type="match status" value="2"/>
</dbReference>
<keyword evidence="3" id="KW-0963">Cytoplasm</keyword>
<keyword evidence="5" id="KW-0067">ATP-binding</keyword>
<evidence type="ECO:0000256" key="1">
    <source>
        <dbReference type="ARBA" id="ARBA00003520"/>
    </source>
</evidence>
<dbReference type="Gene3D" id="3.30.420.40">
    <property type="match status" value="2"/>
</dbReference>
<keyword evidence="9" id="KW-1185">Reference proteome</keyword>
<dbReference type="Gene3D" id="3.90.640.10">
    <property type="entry name" value="Actin, Chain A, domain 4"/>
    <property type="match status" value="1"/>
</dbReference>
<comment type="similarity">
    <text evidence="7">Belongs to the actin family.</text>
</comment>
<comment type="caution">
    <text evidence="8">The sequence shown here is derived from an EMBL/GenBank/DDBJ whole genome shotgun (WGS) entry which is preliminary data.</text>
</comment>
<evidence type="ECO:0000313" key="9">
    <source>
        <dbReference type="Proteomes" id="UP000230066"/>
    </source>
</evidence>
<dbReference type="Pfam" id="PF00022">
    <property type="entry name" value="Actin"/>
    <property type="match status" value="1"/>
</dbReference>
<dbReference type="GO" id="GO:0005856">
    <property type="term" value="C:cytoskeleton"/>
    <property type="evidence" value="ECO:0007669"/>
    <property type="project" value="UniProtKB-SubCell"/>
</dbReference>
<dbReference type="AlphaFoldDB" id="A0A2H1CU73"/>
<dbReference type="Proteomes" id="UP000230066">
    <property type="component" value="Unassembled WGS sequence"/>
</dbReference>
<gene>
    <name evidence="8" type="ORF">D915_000902</name>
</gene>
<evidence type="ECO:0000256" key="6">
    <source>
        <dbReference type="ARBA" id="ARBA00023212"/>
    </source>
</evidence>
<comment type="subcellular location">
    <subcellularLocation>
        <location evidence="2">Cytoplasm</location>
        <location evidence="2">Cytoskeleton</location>
    </subcellularLocation>
</comment>
<dbReference type="EMBL" id="JXXN02000211">
    <property type="protein sequence ID" value="THD28202.1"/>
    <property type="molecule type" value="Genomic_DNA"/>
</dbReference>
<name>A0A2H1CU73_FASHE</name>
<dbReference type="PANTHER" id="PTHR11937">
    <property type="entry name" value="ACTIN"/>
    <property type="match status" value="1"/>
</dbReference>
<sequence>MVRDEKTQAIVIDNGSGVCKAGFAGDDVPFTVFPCVVGRMKHTGVMVGRKEKDFYFGDEALSRQGILTLRYPIEHGFITNWDEMVAIWDYIFYDKLCVDPAEHRVLITDAPMSQKCHRKRMIEVMFERFKVPAISLATHAVLSLYSVGRTTGIVLDSGDGVTNTVPIYDGCILDYASERLNLAGRDLSKYMRKLMMDRLSWGYTTAELEIFRDMKEKACYVAENFDLEMMATAKNTSNMITYELPDGQVITIENERFLCPEALFQPKLLGLDCPSLSELVYESIMKCDISTRRDLYANVLLSGGSTMFRGFDKRLSIELEALSPSTVEVNVVAPPERKYAVWIGGSIQASLTAFQSMWATKEQYEECGLNVVHRLCF</sequence>
<dbReference type="GO" id="GO:0005524">
    <property type="term" value="F:ATP binding"/>
    <property type="evidence" value="ECO:0007669"/>
    <property type="project" value="UniProtKB-KW"/>
</dbReference>
<dbReference type="InterPro" id="IPR043129">
    <property type="entry name" value="ATPase_NBD"/>
</dbReference>
<evidence type="ECO:0000256" key="3">
    <source>
        <dbReference type="ARBA" id="ARBA00022490"/>
    </source>
</evidence>
<keyword evidence="6" id="KW-0206">Cytoskeleton</keyword>
<dbReference type="PRINTS" id="PR00190">
    <property type="entry name" value="ACTIN"/>
</dbReference>
<evidence type="ECO:0000313" key="8">
    <source>
        <dbReference type="EMBL" id="THD28202.1"/>
    </source>
</evidence>
<evidence type="ECO:0000256" key="7">
    <source>
        <dbReference type="RuleBase" id="RU000487"/>
    </source>
</evidence>
<accession>A0A2H1CU73</accession>
<organism evidence="8 9">
    <name type="scientific">Fasciola hepatica</name>
    <name type="common">Liver fluke</name>
    <dbReference type="NCBI Taxonomy" id="6192"/>
    <lineage>
        <taxon>Eukaryota</taxon>
        <taxon>Metazoa</taxon>
        <taxon>Spiralia</taxon>
        <taxon>Lophotrochozoa</taxon>
        <taxon>Platyhelminthes</taxon>
        <taxon>Trematoda</taxon>
        <taxon>Digenea</taxon>
        <taxon>Plagiorchiida</taxon>
        <taxon>Echinostomata</taxon>
        <taxon>Echinostomatoidea</taxon>
        <taxon>Fasciolidae</taxon>
        <taxon>Fasciola</taxon>
    </lineage>
</organism>
<reference evidence="8" key="1">
    <citation type="submission" date="2019-03" db="EMBL/GenBank/DDBJ databases">
        <title>Improved annotation for the trematode Fasciola hepatica.</title>
        <authorList>
            <person name="Choi Y.-J."/>
            <person name="Martin J."/>
            <person name="Mitreva M."/>
        </authorList>
    </citation>
    <scope>NUCLEOTIDE SEQUENCE [LARGE SCALE GENOMIC DNA]</scope>
</reference>
<evidence type="ECO:0000256" key="5">
    <source>
        <dbReference type="ARBA" id="ARBA00022840"/>
    </source>
</evidence>
<dbReference type="SMART" id="SM00268">
    <property type="entry name" value="ACTIN"/>
    <property type="match status" value="1"/>
</dbReference>
<dbReference type="FunFam" id="3.30.420.40:FF:000148">
    <property type="entry name" value="Actin, alpha skeletal muscle"/>
    <property type="match status" value="1"/>
</dbReference>
<comment type="function">
    <text evidence="1">Actins are highly conserved proteins that are involved in various types of cell motility and are ubiquitously expressed in all eukaryotic cells.</text>
</comment>
<evidence type="ECO:0000256" key="4">
    <source>
        <dbReference type="ARBA" id="ARBA00022741"/>
    </source>
</evidence>
<dbReference type="InterPro" id="IPR004000">
    <property type="entry name" value="Actin"/>
</dbReference>
<evidence type="ECO:0000256" key="2">
    <source>
        <dbReference type="ARBA" id="ARBA00004245"/>
    </source>
</evidence>
<keyword evidence="4" id="KW-0547">Nucleotide-binding</keyword>